<reference evidence="1" key="1">
    <citation type="submission" date="2020-12" db="EMBL/GenBank/DDBJ databases">
        <title>Genome sequencing of genetic groups of Flavobacterium columnare.</title>
        <authorList>
            <person name="Waldbieser G.C."/>
            <person name="Griffin M.J."/>
            <person name="LaFrentz B.R."/>
        </authorList>
    </citation>
    <scope>NUCLEOTIDE SEQUENCE</scope>
    <source>
        <strain evidence="1">90-106</strain>
    </source>
</reference>
<dbReference type="EMBL" id="CP067378">
    <property type="protein sequence ID" value="QYS88322.1"/>
    <property type="molecule type" value="Genomic_DNA"/>
</dbReference>
<gene>
    <name evidence="1" type="ORF">JJC05_11335</name>
</gene>
<accession>A0A8G0P5R4</accession>
<proteinExistence type="predicted"/>
<dbReference type="AlphaFoldDB" id="A0A8G0P5R4"/>
<protein>
    <submittedName>
        <fullName evidence="1">Uncharacterized protein</fullName>
    </submittedName>
</protein>
<organism evidence="1">
    <name type="scientific">Flavobacterium columnare</name>
    <dbReference type="NCBI Taxonomy" id="996"/>
    <lineage>
        <taxon>Bacteria</taxon>
        <taxon>Pseudomonadati</taxon>
        <taxon>Bacteroidota</taxon>
        <taxon>Flavobacteriia</taxon>
        <taxon>Flavobacteriales</taxon>
        <taxon>Flavobacteriaceae</taxon>
        <taxon>Flavobacterium</taxon>
    </lineage>
</organism>
<name>A0A8G0P5R4_9FLAO</name>
<evidence type="ECO:0000313" key="1">
    <source>
        <dbReference type="EMBL" id="QYS88322.1"/>
    </source>
</evidence>
<dbReference type="KEGG" id="fdv:JJC05_11335"/>
<dbReference type="Proteomes" id="UP000824721">
    <property type="component" value="Chromosome"/>
</dbReference>
<sequence length="107" mass="12652">MREFEIVSCLEDILVIASPNIEPLQIQLNVSSFKTDVLLLRFFKNKRIREVYIKRFTVLSRGRVNKNTALEYKVKESKENFYDLNSKWPLEGILNTFSGKTKMVEKY</sequence>